<gene>
    <name evidence="1" type="ORF">GCM10022210_50970</name>
</gene>
<organism evidence="1 2">
    <name type="scientific">Mucilaginibacter dorajii</name>
    <dbReference type="NCBI Taxonomy" id="692994"/>
    <lineage>
        <taxon>Bacteria</taxon>
        <taxon>Pseudomonadati</taxon>
        <taxon>Bacteroidota</taxon>
        <taxon>Sphingobacteriia</taxon>
        <taxon>Sphingobacteriales</taxon>
        <taxon>Sphingobacteriaceae</taxon>
        <taxon>Mucilaginibacter</taxon>
    </lineage>
</organism>
<comment type="caution">
    <text evidence="1">The sequence shown here is derived from an EMBL/GenBank/DDBJ whole genome shotgun (WGS) entry which is preliminary data.</text>
</comment>
<proteinExistence type="predicted"/>
<evidence type="ECO:0000313" key="2">
    <source>
        <dbReference type="Proteomes" id="UP001500742"/>
    </source>
</evidence>
<keyword evidence="2" id="KW-1185">Reference proteome</keyword>
<evidence type="ECO:0000313" key="1">
    <source>
        <dbReference type="EMBL" id="GAA3990980.1"/>
    </source>
</evidence>
<name>A0ABP7R193_9SPHI</name>
<dbReference type="RefSeq" id="WP_259086622.1">
    <property type="nucleotide sequence ID" value="NZ_JANTYS010000001.1"/>
</dbReference>
<protein>
    <submittedName>
        <fullName evidence="1">Uncharacterized protein</fullName>
    </submittedName>
</protein>
<reference evidence="2" key="1">
    <citation type="journal article" date="2019" name="Int. J. Syst. Evol. Microbiol.">
        <title>The Global Catalogue of Microorganisms (GCM) 10K type strain sequencing project: providing services to taxonomists for standard genome sequencing and annotation.</title>
        <authorList>
            <consortium name="The Broad Institute Genomics Platform"/>
            <consortium name="The Broad Institute Genome Sequencing Center for Infectious Disease"/>
            <person name="Wu L."/>
            <person name="Ma J."/>
        </authorList>
    </citation>
    <scope>NUCLEOTIDE SEQUENCE [LARGE SCALE GENOMIC DNA]</scope>
    <source>
        <strain evidence="2">JCM 16601</strain>
    </source>
</reference>
<dbReference type="Proteomes" id="UP001500742">
    <property type="component" value="Unassembled WGS sequence"/>
</dbReference>
<accession>A0ABP7R193</accession>
<dbReference type="EMBL" id="BAAAZC010000031">
    <property type="protein sequence ID" value="GAA3990980.1"/>
    <property type="molecule type" value="Genomic_DNA"/>
</dbReference>
<sequence length="66" mass="7671">MLKKSLGILFHRKPKNYTDGLLPIYLRITIEAAAELNERYPGIFRRQATLLLVCKTQLFLNLRIAI</sequence>